<dbReference type="SUPFAM" id="SSF50104">
    <property type="entry name" value="Translation proteins SH3-like domain"/>
    <property type="match status" value="1"/>
</dbReference>
<gene>
    <name evidence="5" type="ORF">EXIGLDRAFT_692401</name>
</gene>
<dbReference type="Pfam" id="PF16906">
    <property type="entry name" value="Ribosomal_L26"/>
    <property type="match status" value="1"/>
</dbReference>
<dbReference type="GO" id="GO:0006412">
    <property type="term" value="P:translation"/>
    <property type="evidence" value="ECO:0007669"/>
    <property type="project" value="InterPro"/>
</dbReference>
<evidence type="ECO:0000256" key="3">
    <source>
        <dbReference type="ARBA" id="ARBA00023274"/>
    </source>
</evidence>
<organism evidence="5 6">
    <name type="scientific">Exidia glandulosa HHB12029</name>
    <dbReference type="NCBI Taxonomy" id="1314781"/>
    <lineage>
        <taxon>Eukaryota</taxon>
        <taxon>Fungi</taxon>
        <taxon>Dikarya</taxon>
        <taxon>Basidiomycota</taxon>
        <taxon>Agaricomycotina</taxon>
        <taxon>Agaricomycetes</taxon>
        <taxon>Auriculariales</taxon>
        <taxon>Exidiaceae</taxon>
        <taxon>Exidia</taxon>
    </lineage>
</organism>
<protein>
    <submittedName>
        <fullName evidence="5">Uncharacterized protein</fullName>
    </submittedName>
</protein>
<keyword evidence="4" id="KW-1133">Transmembrane helix</keyword>
<accession>A0A165I1D8</accession>
<dbReference type="InterPro" id="IPR008991">
    <property type="entry name" value="Translation_prot_SH3-like_sf"/>
</dbReference>
<dbReference type="Gene3D" id="2.30.30.30">
    <property type="match status" value="1"/>
</dbReference>
<dbReference type="Proteomes" id="UP000077266">
    <property type="component" value="Unassembled WGS sequence"/>
</dbReference>
<keyword evidence="2" id="KW-0689">Ribosomal protein</keyword>
<evidence type="ECO:0000256" key="4">
    <source>
        <dbReference type="SAM" id="Phobius"/>
    </source>
</evidence>
<keyword evidence="3" id="KW-0687">Ribonucleoprotein</keyword>
<name>A0A165I1D8_EXIGL</name>
<dbReference type="InterPro" id="IPR014722">
    <property type="entry name" value="Rib_uL2_dom2"/>
</dbReference>
<dbReference type="AlphaFoldDB" id="A0A165I1D8"/>
<evidence type="ECO:0000313" key="6">
    <source>
        <dbReference type="Proteomes" id="UP000077266"/>
    </source>
</evidence>
<dbReference type="GO" id="GO:0003735">
    <property type="term" value="F:structural constituent of ribosome"/>
    <property type="evidence" value="ECO:0007669"/>
    <property type="project" value="InterPro"/>
</dbReference>
<proteinExistence type="inferred from homology"/>
<keyword evidence="4" id="KW-0472">Membrane</keyword>
<dbReference type="InterPro" id="IPR005756">
    <property type="entry name" value="Ribosomal_uL24_euk/arc"/>
</dbReference>
<sequence length="218" mass="24128">MRPPTARSLRRGHPVKRELQTLGAVKTGVQNAHAAVESSATTYVRARRKSHFSAPSSVRRQTMSSTLSKELRQKYNARSIPIRNDDEVRIVRGKLKGLRARPPSMSALLTRTRRDKSNGATASIGIHACNVGTTSLKLELHPDTGISKSTTILNSFVNDILAHVETASERASYRKKYLLGRDPDVRPPHHCYFSSIYIGVSILVSYVFPIVLVVQLAS</sequence>
<comment type="similarity">
    <text evidence="1">Belongs to the universal ribosomal protein uL24 family.</text>
</comment>
<evidence type="ECO:0000313" key="5">
    <source>
        <dbReference type="EMBL" id="KZV92762.1"/>
    </source>
</evidence>
<dbReference type="NCBIfam" id="TIGR01080">
    <property type="entry name" value="rplX_A_E"/>
    <property type="match status" value="1"/>
</dbReference>
<dbReference type="EMBL" id="KV426002">
    <property type="protein sequence ID" value="KZV92762.1"/>
    <property type="molecule type" value="Genomic_DNA"/>
</dbReference>
<keyword evidence="6" id="KW-1185">Reference proteome</keyword>
<evidence type="ECO:0000256" key="2">
    <source>
        <dbReference type="ARBA" id="ARBA00022980"/>
    </source>
</evidence>
<dbReference type="GO" id="GO:0015934">
    <property type="term" value="C:large ribosomal subunit"/>
    <property type="evidence" value="ECO:0007669"/>
    <property type="project" value="InterPro"/>
</dbReference>
<keyword evidence="4" id="KW-0812">Transmembrane</keyword>
<dbReference type="PANTHER" id="PTHR11143">
    <property type="entry name" value="60S RIBOSOMAL PROTEIN L26 FAMILY MEMBER"/>
    <property type="match status" value="1"/>
</dbReference>
<reference evidence="5 6" key="1">
    <citation type="journal article" date="2016" name="Mol. Biol. Evol.">
        <title>Comparative Genomics of Early-Diverging Mushroom-Forming Fungi Provides Insights into the Origins of Lignocellulose Decay Capabilities.</title>
        <authorList>
            <person name="Nagy L.G."/>
            <person name="Riley R."/>
            <person name="Tritt A."/>
            <person name="Adam C."/>
            <person name="Daum C."/>
            <person name="Floudas D."/>
            <person name="Sun H."/>
            <person name="Yadav J.S."/>
            <person name="Pangilinan J."/>
            <person name="Larsson K.H."/>
            <person name="Matsuura K."/>
            <person name="Barry K."/>
            <person name="Labutti K."/>
            <person name="Kuo R."/>
            <person name="Ohm R.A."/>
            <person name="Bhattacharya S.S."/>
            <person name="Shirouzu T."/>
            <person name="Yoshinaga Y."/>
            <person name="Martin F.M."/>
            <person name="Grigoriev I.V."/>
            <person name="Hibbett D.S."/>
        </authorList>
    </citation>
    <scope>NUCLEOTIDE SEQUENCE [LARGE SCALE GENOMIC DNA]</scope>
    <source>
        <strain evidence="5 6">HHB12029</strain>
    </source>
</reference>
<dbReference type="OrthoDB" id="1688503at2759"/>
<dbReference type="STRING" id="1314781.A0A165I1D8"/>
<evidence type="ECO:0000256" key="1">
    <source>
        <dbReference type="ARBA" id="ARBA00010618"/>
    </source>
</evidence>
<feature type="transmembrane region" description="Helical" evidence="4">
    <location>
        <begin position="196"/>
        <end position="217"/>
    </location>
</feature>
<dbReference type="InParanoid" id="A0A165I1D8"/>